<sequence length="411" mass="42990">MSTPTPWSVLRTRAPFRRLWLGALVSSLGGTFTWIALTWFLVERTHSDAEAGAAIGLMLLCISLPAVLTGGLIGKLLDRVQPRPVLILDNLARAVLIALIPLFDLLGWLPLVSVYVISTLMGALEPATRVGTRLLTPHLIPDEELEVANGALALTEHLPVIVGPALAGFVIAQWGAPRALLLDAASFLVFVGAAATMPDILRTEAKPDSKRGFGPQVLLRFPLLLFVTLMSAAATFAYGPTEAALPLFVKNQLHQGASGLGWLWSAVGVGAAVGSLATGWLIRRVPAGLAMSLNCLIWGLCEVALAFSPTLWHALACFFLGGIVWGPYMAVEASFLQRNTPADQQGTVFGAHAALLAPMMPLGAAVGGALLRVTSAQNVILGAALACVLTGAVALCVPGLRRGKSGEGAGD</sequence>
<proteinExistence type="inferred from homology"/>
<dbReference type="Gene3D" id="1.20.1250.20">
    <property type="entry name" value="MFS general substrate transporter like domains"/>
    <property type="match status" value="1"/>
</dbReference>
<feature type="transmembrane region" description="Helical" evidence="9">
    <location>
        <begin position="179"/>
        <end position="197"/>
    </location>
</feature>
<dbReference type="AlphaFoldDB" id="A0A7W9STJ1"/>
<dbReference type="GO" id="GO:0022857">
    <property type="term" value="F:transmembrane transporter activity"/>
    <property type="evidence" value="ECO:0007669"/>
    <property type="project" value="InterPro"/>
</dbReference>
<dbReference type="GO" id="GO:0005886">
    <property type="term" value="C:plasma membrane"/>
    <property type="evidence" value="ECO:0007669"/>
    <property type="project" value="UniProtKB-SubCell"/>
</dbReference>
<dbReference type="CDD" id="cd06173">
    <property type="entry name" value="MFS_MefA_like"/>
    <property type="match status" value="1"/>
</dbReference>
<feature type="transmembrane region" description="Helical" evidence="9">
    <location>
        <begin position="54"/>
        <end position="73"/>
    </location>
</feature>
<keyword evidence="4 9" id="KW-0812">Transmembrane</keyword>
<organism evidence="11 12">
    <name type="scientific">Armatimonas rosea</name>
    <dbReference type="NCBI Taxonomy" id="685828"/>
    <lineage>
        <taxon>Bacteria</taxon>
        <taxon>Bacillati</taxon>
        <taxon>Armatimonadota</taxon>
        <taxon>Armatimonadia</taxon>
        <taxon>Armatimonadales</taxon>
        <taxon>Armatimonadaceae</taxon>
        <taxon>Armatimonas</taxon>
    </lineage>
</organism>
<feature type="transmembrane region" description="Helical" evidence="9">
    <location>
        <begin position="217"/>
        <end position="239"/>
    </location>
</feature>
<keyword evidence="12" id="KW-1185">Reference proteome</keyword>
<evidence type="ECO:0000256" key="1">
    <source>
        <dbReference type="ARBA" id="ARBA00004651"/>
    </source>
</evidence>
<dbReference type="RefSeq" id="WP_184200230.1">
    <property type="nucleotide sequence ID" value="NZ_JACHGW010000003.1"/>
</dbReference>
<comment type="similarity">
    <text evidence="7">Belongs to the major facilitator superfamily. Drug:H(+) antiporter-3 (DHA3) (TC 2.A.1.21) family.</text>
</comment>
<evidence type="ECO:0000256" key="6">
    <source>
        <dbReference type="ARBA" id="ARBA00023136"/>
    </source>
</evidence>
<gene>
    <name evidence="11" type="ORF">HNQ39_003853</name>
</gene>
<dbReference type="PANTHER" id="PTHR23513:SF9">
    <property type="entry name" value="ENTEROBACTIN EXPORTER ENTS"/>
    <property type="match status" value="1"/>
</dbReference>
<dbReference type="InterPro" id="IPR020846">
    <property type="entry name" value="MFS_dom"/>
</dbReference>
<accession>A0A7W9STJ1</accession>
<feature type="transmembrane region" description="Helical" evidence="9">
    <location>
        <begin position="379"/>
        <end position="397"/>
    </location>
</feature>
<dbReference type="Pfam" id="PF07690">
    <property type="entry name" value="MFS_1"/>
    <property type="match status" value="1"/>
</dbReference>
<reference evidence="11 12" key="1">
    <citation type="submission" date="2020-08" db="EMBL/GenBank/DDBJ databases">
        <title>Genomic Encyclopedia of Type Strains, Phase IV (KMG-IV): sequencing the most valuable type-strain genomes for metagenomic binning, comparative biology and taxonomic classification.</title>
        <authorList>
            <person name="Goeker M."/>
        </authorList>
    </citation>
    <scope>NUCLEOTIDE SEQUENCE [LARGE SCALE GENOMIC DNA]</scope>
    <source>
        <strain evidence="11 12">DSM 23562</strain>
    </source>
</reference>
<keyword evidence="6 9" id="KW-0472">Membrane</keyword>
<evidence type="ECO:0000256" key="3">
    <source>
        <dbReference type="ARBA" id="ARBA00022475"/>
    </source>
</evidence>
<evidence type="ECO:0000256" key="7">
    <source>
        <dbReference type="ARBA" id="ARBA00038075"/>
    </source>
</evidence>
<evidence type="ECO:0000256" key="2">
    <source>
        <dbReference type="ARBA" id="ARBA00022448"/>
    </source>
</evidence>
<evidence type="ECO:0000313" key="12">
    <source>
        <dbReference type="Proteomes" id="UP000520814"/>
    </source>
</evidence>
<evidence type="ECO:0000256" key="8">
    <source>
        <dbReference type="ARBA" id="ARBA00040914"/>
    </source>
</evidence>
<dbReference type="InterPro" id="IPR011701">
    <property type="entry name" value="MFS"/>
</dbReference>
<evidence type="ECO:0000313" key="11">
    <source>
        <dbReference type="EMBL" id="MBB6052043.1"/>
    </source>
</evidence>
<name>A0A7W9STJ1_ARMRO</name>
<protein>
    <recommendedName>
        <fullName evidence="8">Multidrug efflux pump Tap</fullName>
    </recommendedName>
</protein>
<dbReference type="PANTHER" id="PTHR23513">
    <property type="entry name" value="INTEGRAL MEMBRANE EFFLUX PROTEIN-RELATED"/>
    <property type="match status" value="1"/>
</dbReference>
<evidence type="ECO:0000256" key="9">
    <source>
        <dbReference type="SAM" id="Phobius"/>
    </source>
</evidence>
<dbReference type="Proteomes" id="UP000520814">
    <property type="component" value="Unassembled WGS sequence"/>
</dbReference>
<dbReference type="PROSITE" id="PS50850">
    <property type="entry name" value="MFS"/>
    <property type="match status" value="1"/>
</dbReference>
<evidence type="ECO:0000259" key="10">
    <source>
        <dbReference type="PROSITE" id="PS50850"/>
    </source>
</evidence>
<keyword evidence="2" id="KW-0813">Transport</keyword>
<feature type="transmembrane region" description="Helical" evidence="9">
    <location>
        <begin position="259"/>
        <end position="282"/>
    </location>
</feature>
<dbReference type="EMBL" id="JACHGW010000003">
    <property type="protein sequence ID" value="MBB6052043.1"/>
    <property type="molecule type" value="Genomic_DNA"/>
</dbReference>
<feature type="transmembrane region" description="Helical" evidence="9">
    <location>
        <begin position="348"/>
        <end position="373"/>
    </location>
</feature>
<dbReference type="SUPFAM" id="SSF103473">
    <property type="entry name" value="MFS general substrate transporter"/>
    <property type="match status" value="1"/>
</dbReference>
<keyword evidence="3" id="KW-1003">Cell membrane</keyword>
<dbReference type="InterPro" id="IPR036259">
    <property type="entry name" value="MFS_trans_sf"/>
</dbReference>
<comment type="subcellular location">
    <subcellularLocation>
        <location evidence="1">Cell membrane</location>
        <topology evidence="1">Multi-pass membrane protein</topology>
    </subcellularLocation>
</comment>
<feature type="transmembrane region" description="Helical" evidence="9">
    <location>
        <begin position="313"/>
        <end position="336"/>
    </location>
</feature>
<comment type="caution">
    <text evidence="11">The sequence shown here is derived from an EMBL/GenBank/DDBJ whole genome shotgun (WGS) entry which is preliminary data.</text>
</comment>
<feature type="domain" description="Major facilitator superfamily (MFS) profile" evidence="10">
    <location>
        <begin position="217"/>
        <end position="411"/>
    </location>
</feature>
<feature type="transmembrane region" description="Helical" evidence="9">
    <location>
        <begin position="20"/>
        <end position="42"/>
    </location>
</feature>
<evidence type="ECO:0000256" key="4">
    <source>
        <dbReference type="ARBA" id="ARBA00022692"/>
    </source>
</evidence>
<evidence type="ECO:0000256" key="5">
    <source>
        <dbReference type="ARBA" id="ARBA00022989"/>
    </source>
</evidence>
<keyword evidence="5 9" id="KW-1133">Transmembrane helix</keyword>
<feature type="transmembrane region" description="Helical" evidence="9">
    <location>
        <begin position="94"/>
        <end position="117"/>
    </location>
</feature>